<dbReference type="WBParaSite" id="ACRNAN_scaffold870.g9298.t1">
    <property type="protein sequence ID" value="ACRNAN_scaffold870.g9298.t1"/>
    <property type="gene ID" value="ACRNAN_scaffold870.g9298"/>
</dbReference>
<evidence type="ECO:0000313" key="3">
    <source>
        <dbReference type="WBParaSite" id="ACRNAN_scaffold870.g9298.t1"/>
    </source>
</evidence>
<accession>A0A914EK24</accession>
<feature type="compositionally biased region" description="Polar residues" evidence="1">
    <location>
        <begin position="152"/>
        <end position="168"/>
    </location>
</feature>
<organism evidence="2 3">
    <name type="scientific">Acrobeloides nanus</name>
    <dbReference type="NCBI Taxonomy" id="290746"/>
    <lineage>
        <taxon>Eukaryota</taxon>
        <taxon>Metazoa</taxon>
        <taxon>Ecdysozoa</taxon>
        <taxon>Nematoda</taxon>
        <taxon>Chromadorea</taxon>
        <taxon>Rhabditida</taxon>
        <taxon>Tylenchina</taxon>
        <taxon>Cephalobomorpha</taxon>
        <taxon>Cephaloboidea</taxon>
        <taxon>Cephalobidae</taxon>
        <taxon>Acrobeloides</taxon>
    </lineage>
</organism>
<feature type="region of interest" description="Disordered" evidence="1">
    <location>
        <begin position="149"/>
        <end position="168"/>
    </location>
</feature>
<protein>
    <submittedName>
        <fullName evidence="3">Uncharacterized protein</fullName>
    </submittedName>
</protein>
<reference evidence="3" key="1">
    <citation type="submission" date="2022-11" db="UniProtKB">
        <authorList>
            <consortium name="WormBaseParasite"/>
        </authorList>
    </citation>
    <scope>IDENTIFICATION</scope>
</reference>
<proteinExistence type="predicted"/>
<name>A0A914EK24_9BILA</name>
<evidence type="ECO:0000256" key="1">
    <source>
        <dbReference type="SAM" id="MobiDB-lite"/>
    </source>
</evidence>
<dbReference type="AlphaFoldDB" id="A0A914EK24"/>
<evidence type="ECO:0000313" key="2">
    <source>
        <dbReference type="Proteomes" id="UP000887540"/>
    </source>
</evidence>
<keyword evidence="2" id="KW-1185">Reference proteome</keyword>
<feature type="region of interest" description="Disordered" evidence="1">
    <location>
        <begin position="1"/>
        <end position="26"/>
    </location>
</feature>
<sequence>MTSYERSRSTSPMIFQRSNMTSPNSDRALVPYQESSLGKPLTLNINSAGGINGINGKGWNVLRTIPNGAASTTTFSSDSSGYLEERSRKPIRHTISQENIYKSEHIKNPTQGTEFKEEYILETTTRITNGRSSSNSIERTNYPLKRARSETRLSSYAPSQKSVTFDEGNQQARNGSIISYGNSINDIFKLYQTRDCLGYVFTAV</sequence>
<dbReference type="Proteomes" id="UP000887540">
    <property type="component" value="Unplaced"/>
</dbReference>
<feature type="compositionally biased region" description="Polar residues" evidence="1">
    <location>
        <begin position="9"/>
        <end position="25"/>
    </location>
</feature>